<proteinExistence type="predicted"/>
<dbReference type="InterPro" id="IPR038577">
    <property type="entry name" value="GT10-like_C_sf"/>
</dbReference>
<dbReference type="GO" id="GO:0016020">
    <property type="term" value="C:membrane"/>
    <property type="evidence" value="ECO:0007669"/>
    <property type="project" value="InterPro"/>
</dbReference>
<dbReference type="AlphaFoldDB" id="A0A7R9TN60"/>
<organism evidence="2">
    <name type="scientific">Micromonas pusilla</name>
    <name type="common">Picoplanktonic green alga</name>
    <name type="synonym">Chromulina pusilla</name>
    <dbReference type="NCBI Taxonomy" id="38833"/>
    <lineage>
        <taxon>Eukaryota</taxon>
        <taxon>Viridiplantae</taxon>
        <taxon>Chlorophyta</taxon>
        <taxon>Mamiellophyceae</taxon>
        <taxon>Mamiellales</taxon>
        <taxon>Mamiellaceae</taxon>
        <taxon>Micromonas</taxon>
    </lineage>
</organism>
<dbReference type="PANTHER" id="PTHR11929">
    <property type="entry name" value="ALPHA- 1,3 -FUCOSYLTRANSFERASE"/>
    <property type="match status" value="1"/>
</dbReference>
<protein>
    <submittedName>
        <fullName evidence="2">Uncharacterized protein</fullName>
    </submittedName>
</protein>
<dbReference type="PANTHER" id="PTHR11929:SF194">
    <property type="entry name" value="ALPHA-(1,3)-FUCOSYLTRANSFERASE 10"/>
    <property type="match status" value="1"/>
</dbReference>
<sequence length="436" mass="49294">MKKKTVTKAVIIVVGASLLSAVYIRSRTPLGTEQLVTAKTDYASIEHPDDDVICDPHLRDGLYIFCDPTDWSCSSNFFHNLARELSSNNFRFIFNTTCLTEDVRPRIFFTGGIAEHTEIQRQRNSLFENSDGRILLHFEPNHMLKVNGNTELSFDVAISSVHPYYNREQLNEALSVLYFPYGLLSLFQMKGDLIKENDARNENKTYSATPVPELFGVYASSHCRSVHRVIFYNLIARTYKPLHYLNKKCGKYDEASPDGLLSDRGDENNFMASVTSRYSKYKFAIVFEPGGLPGYVTEKILLAKMGGSVPVYYGDRHFKQWEDVNTGAYIDCSPDPGGSNPVDSLVLCLKVLRTIDSDDSAWRAMQAKPLFKQPLQQIMKRSVTILSGVAKSFLKDQGQVSELCRILTTAAWPFPPSYFTRECIASASTFNFPRTY</sequence>
<dbReference type="GO" id="GO:0046920">
    <property type="term" value="F:alpha-(1-&gt;3)-fucosyltransferase activity"/>
    <property type="evidence" value="ECO:0007669"/>
    <property type="project" value="TreeGrafter"/>
</dbReference>
<gene>
    <name evidence="2" type="ORF">MPUS1402_LOCUS7044</name>
</gene>
<evidence type="ECO:0000313" key="2">
    <source>
        <dbReference type="EMBL" id="CAD8240060.1"/>
    </source>
</evidence>
<comment type="pathway">
    <text evidence="1">Protein modification; protein glycosylation.</text>
</comment>
<dbReference type="EMBL" id="HBDY01009424">
    <property type="protein sequence ID" value="CAD8240060.1"/>
    <property type="molecule type" value="Transcribed_RNA"/>
</dbReference>
<evidence type="ECO:0000256" key="1">
    <source>
        <dbReference type="ARBA" id="ARBA00004922"/>
    </source>
</evidence>
<reference evidence="2" key="1">
    <citation type="submission" date="2021-01" db="EMBL/GenBank/DDBJ databases">
        <authorList>
            <person name="Corre E."/>
            <person name="Pelletier E."/>
            <person name="Niang G."/>
            <person name="Scheremetjew M."/>
            <person name="Finn R."/>
            <person name="Kale V."/>
            <person name="Holt S."/>
            <person name="Cochrane G."/>
            <person name="Meng A."/>
            <person name="Brown T."/>
            <person name="Cohen L."/>
        </authorList>
    </citation>
    <scope>NUCLEOTIDE SEQUENCE</scope>
    <source>
        <strain evidence="2">RCC1614</strain>
    </source>
</reference>
<dbReference type="Gene3D" id="3.40.50.11660">
    <property type="entry name" value="Glycosyl transferase family 10, C-terminal domain"/>
    <property type="match status" value="1"/>
</dbReference>
<dbReference type="SUPFAM" id="SSF53756">
    <property type="entry name" value="UDP-Glycosyltransferase/glycogen phosphorylase"/>
    <property type="match status" value="1"/>
</dbReference>
<name>A0A7R9TN60_MICPS</name>
<dbReference type="InterPro" id="IPR001503">
    <property type="entry name" value="Glyco_trans_10"/>
</dbReference>
<accession>A0A7R9TN60</accession>